<evidence type="ECO:0000313" key="3">
    <source>
        <dbReference type="EMBL" id="MBB3057076.1"/>
    </source>
</evidence>
<dbReference type="RefSeq" id="WP_096355604.1">
    <property type="nucleotide sequence ID" value="NZ_AP017313.1"/>
</dbReference>
<keyword evidence="4" id="KW-1185">Reference proteome</keyword>
<proteinExistence type="predicted"/>
<feature type="signal peptide" evidence="2">
    <location>
        <begin position="1"/>
        <end position="21"/>
    </location>
</feature>
<feature type="region of interest" description="Disordered" evidence="1">
    <location>
        <begin position="23"/>
        <end position="47"/>
    </location>
</feature>
<protein>
    <submittedName>
        <fullName evidence="3">Uncharacterized protein</fullName>
    </submittedName>
</protein>
<name>A0A839SGX2_9SPHI</name>
<organism evidence="3 4">
    <name type="scientific">Mucilaginibacter gotjawali</name>
    <dbReference type="NCBI Taxonomy" id="1550579"/>
    <lineage>
        <taxon>Bacteria</taxon>
        <taxon>Pseudomonadati</taxon>
        <taxon>Bacteroidota</taxon>
        <taxon>Sphingobacteriia</taxon>
        <taxon>Sphingobacteriales</taxon>
        <taxon>Sphingobacteriaceae</taxon>
        <taxon>Mucilaginibacter</taxon>
    </lineage>
</organism>
<dbReference type="AlphaFoldDB" id="A0A839SGX2"/>
<gene>
    <name evidence="3" type="ORF">FHS11_003504</name>
</gene>
<keyword evidence="2" id="KW-0732">Signal</keyword>
<dbReference type="OrthoDB" id="794000at2"/>
<evidence type="ECO:0000256" key="1">
    <source>
        <dbReference type="SAM" id="MobiDB-lite"/>
    </source>
</evidence>
<evidence type="ECO:0000313" key="4">
    <source>
        <dbReference type="Proteomes" id="UP000539265"/>
    </source>
</evidence>
<reference evidence="3" key="1">
    <citation type="submission" date="2020-08" db="EMBL/GenBank/DDBJ databases">
        <title>Genomic Encyclopedia of Type Strains, Phase III (KMG-III): the genomes of soil and plant-associated and newly described type strains.</title>
        <authorList>
            <person name="Whitman W."/>
        </authorList>
    </citation>
    <scope>NUCLEOTIDE SEQUENCE [LARGE SCALE GENOMIC DNA]</scope>
    <source>
        <strain evidence="3">CECT 8628</strain>
    </source>
</reference>
<dbReference type="PROSITE" id="PS51257">
    <property type="entry name" value="PROKAR_LIPOPROTEIN"/>
    <property type="match status" value="1"/>
</dbReference>
<accession>A0A839SGX2</accession>
<feature type="chain" id="PRO_5032281942" evidence="2">
    <location>
        <begin position="22"/>
        <end position="208"/>
    </location>
</feature>
<sequence>MKLFFTLIFAAVILAGCSKQGDVNPQTNKNNSTGTTPPDASSGLSHDDSIHMPKFNINRQTVKTSVSGSKLTLVFNENVDILFTSEAYQKISAVHLQEDFKTTLLNGLDFTTVAQGGNTTLDWVDDNLNNVILKKVSDTLINNVKMMKINVNRPFTFFKSYASNKDALNAQTFFISKTDDTVVFTSFSYYNQKNYLPQSEAAVLVYTK</sequence>
<feature type="compositionally biased region" description="Polar residues" evidence="1">
    <location>
        <begin position="23"/>
        <end position="44"/>
    </location>
</feature>
<dbReference type="Proteomes" id="UP000539265">
    <property type="component" value="Unassembled WGS sequence"/>
</dbReference>
<evidence type="ECO:0000256" key="2">
    <source>
        <dbReference type="SAM" id="SignalP"/>
    </source>
</evidence>
<comment type="caution">
    <text evidence="3">The sequence shown here is derived from an EMBL/GenBank/DDBJ whole genome shotgun (WGS) entry which is preliminary data.</text>
</comment>
<dbReference type="EMBL" id="JACHWX010000011">
    <property type="protein sequence ID" value="MBB3057076.1"/>
    <property type="molecule type" value="Genomic_DNA"/>
</dbReference>